<dbReference type="Proteomes" id="UP000215590">
    <property type="component" value="Unassembled WGS sequence"/>
</dbReference>
<dbReference type="GO" id="GO:0005524">
    <property type="term" value="F:ATP binding"/>
    <property type="evidence" value="ECO:0007669"/>
    <property type="project" value="UniProtKB-KW"/>
</dbReference>
<name>A0A256FJY0_9HYPH</name>
<dbReference type="InterPro" id="IPR027417">
    <property type="entry name" value="P-loop_NTPase"/>
</dbReference>
<dbReference type="InterPro" id="IPR000642">
    <property type="entry name" value="Peptidase_M41"/>
</dbReference>
<dbReference type="SUPFAM" id="SSF52540">
    <property type="entry name" value="P-loop containing nucleoside triphosphate hydrolases"/>
    <property type="match status" value="1"/>
</dbReference>
<dbReference type="PANTHER" id="PTHR23076">
    <property type="entry name" value="METALLOPROTEASE M41 FTSH"/>
    <property type="match status" value="1"/>
</dbReference>
<organism evidence="3 4">
    <name type="scientific">Brucella thiophenivorans</name>
    <dbReference type="NCBI Taxonomy" id="571255"/>
    <lineage>
        <taxon>Bacteria</taxon>
        <taxon>Pseudomonadati</taxon>
        <taxon>Pseudomonadota</taxon>
        <taxon>Alphaproteobacteria</taxon>
        <taxon>Hyphomicrobiales</taxon>
        <taxon>Brucellaceae</taxon>
        <taxon>Brucella/Ochrobactrum group</taxon>
        <taxon>Brucella</taxon>
    </lineage>
</organism>
<dbReference type="Gene3D" id="1.10.8.60">
    <property type="match status" value="1"/>
</dbReference>
<evidence type="ECO:0000256" key="1">
    <source>
        <dbReference type="RuleBase" id="RU003651"/>
    </source>
</evidence>
<feature type="domain" description="AAA+ ATPase" evidence="2">
    <location>
        <begin position="225"/>
        <end position="364"/>
    </location>
</feature>
<protein>
    <submittedName>
        <fullName evidence="3">AAA domain family protein</fullName>
    </submittedName>
</protein>
<keyword evidence="1" id="KW-0067">ATP-binding</keyword>
<dbReference type="GO" id="GO:0006508">
    <property type="term" value="P:proteolysis"/>
    <property type="evidence" value="ECO:0007669"/>
    <property type="project" value="InterPro"/>
</dbReference>
<dbReference type="PANTHER" id="PTHR23076:SF97">
    <property type="entry name" value="ATP-DEPENDENT ZINC METALLOPROTEASE YME1L1"/>
    <property type="match status" value="1"/>
</dbReference>
<dbReference type="RefSeq" id="WP_094508241.1">
    <property type="nucleotide sequence ID" value="NZ_JBHEEK010000003.1"/>
</dbReference>
<evidence type="ECO:0000313" key="4">
    <source>
        <dbReference type="Proteomes" id="UP000215590"/>
    </source>
</evidence>
<dbReference type="Pfam" id="PF00004">
    <property type="entry name" value="AAA"/>
    <property type="match status" value="1"/>
</dbReference>
<dbReference type="OrthoDB" id="9809379at2"/>
<dbReference type="InterPro" id="IPR003960">
    <property type="entry name" value="ATPase_AAA_CS"/>
</dbReference>
<dbReference type="GO" id="GO:0016887">
    <property type="term" value="F:ATP hydrolysis activity"/>
    <property type="evidence" value="ECO:0007669"/>
    <property type="project" value="InterPro"/>
</dbReference>
<comment type="similarity">
    <text evidence="1">Belongs to the AAA ATPase family.</text>
</comment>
<dbReference type="GO" id="GO:0004176">
    <property type="term" value="F:ATP-dependent peptidase activity"/>
    <property type="evidence" value="ECO:0007669"/>
    <property type="project" value="InterPro"/>
</dbReference>
<keyword evidence="4" id="KW-1185">Reference proteome</keyword>
<dbReference type="Gene3D" id="3.40.50.300">
    <property type="entry name" value="P-loop containing nucleotide triphosphate hydrolases"/>
    <property type="match status" value="1"/>
</dbReference>
<dbReference type="CDD" id="cd19481">
    <property type="entry name" value="RecA-like_protease"/>
    <property type="match status" value="1"/>
</dbReference>
<dbReference type="Pfam" id="PF01434">
    <property type="entry name" value="Peptidase_M41"/>
    <property type="match status" value="1"/>
</dbReference>
<reference evidence="3 4" key="1">
    <citation type="submission" date="2017-07" db="EMBL/GenBank/DDBJ databases">
        <title>Phylogenetic study on the rhizospheric bacterium Ochrobactrum sp. A44.</title>
        <authorList>
            <person name="Krzyzanowska D.M."/>
            <person name="Ossowicki A."/>
            <person name="Rajewska M."/>
            <person name="Maciag T."/>
            <person name="Kaczynski Z."/>
            <person name="Czerwicka M."/>
            <person name="Jafra S."/>
        </authorList>
    </citation>
    <scope>NUCLEOTIDE SEQUENCE [LARGE SCALE GENOMIC DNA]</scope>
    <source>
        <strain evidence="3 4">DSM 7216</strain>
    </source>
</reference>
<evidence type="ECO:0000259" key="2">
    <source>
        <dbReference type="SMART" id="SM00382"/>
    </source>
</evidence>
<sequence length="624" mass="68760">MRYFQQTSESLALRLAVAHLTRQLRKQGLHDFLAGRVFNLIVTAENADDLELYEKAIGRLSYLCSAKPSQRSIIQRSGKTKQSEDLDDQHLIYKQTLHFSHSANALSKQVIMEADHIIDMKLDGTLCEAIARETLKSPPRFSTLPKPSPFPLRVLASMIVQSWNDQDVQHKLDKIMRGAIHKAKNMKSDLNLYTIPGYGQAAEWGKTLAEDLATYIKGDLGWEDIDRGVLLCGPPGVGKTLFARALAGTCNVPLFAHSLTEWQAQGSLDDLLKAMLNAFDKAKSEAPCILFVDELDSFGDRSQLSGPNANYSRQVINAFLQCLDGLDGREGVIVVAATNNFDKIDPAILRSGRIERHINISLPNASGREKILRYHLRDDLKDCDISDIATGLDGLSGADIARFIREARSRARSRKEPLVISDLSIAIPKPRPVRIDDIRRTAIHEAGHAIVADELYDITGIKAVAVQIKRNVQDGDSNLGGTKMHIRADRVLTTKAEYLARICTLLAGLAAEKAMLGAASDGGGGGKHSDLAEATKIAIRIEASFGLGNGLAFLATTNFCDETLLRQNSHLEQRVNEILQTQFDRAVGIIEKKAKALSSIAAKLERYSALNERQLKRIFQKKVA</sequence>
<accession>A0A256FJY0</accession>
<comment type="caution">
    <text evidence="3">The sequence shown here is derived from an EMBL/GenBank/DDBJ whole genome shotgun (WGS) entry which is preliminary data.</text>
</comment>
<dbReference type="PROSITE" id="PS00674">
    <property type="entry name" value="AAA"/>
    <property type="match status" value="1"/>
</dbReference>
<dbReference type="InterPro" id="IPR003593">
    <property type="entry name" value="AAA+_ATPase"/>
</dbReference>
<dbReference type="SMART" id="SM00382">
    <property type="entry name" value="AAA"/>
    <property type="match status" value="1"/>
</dbReference>
<dbReference type="SUPFAM" id="SSF140990">
    <property type="entry name" value="FtsH protease domain-like"/>
    <property type="match status" value="1"/>
</dbReference>
<dbReference type="GO" id="GO:0005886">
    <property type="term" value="C:plasma membrane"/>
    <property type="evidence" value="ECO:0007669"/>
    <property type="project" value="TreeGrafter"/>
</dbReference>
<gene>
    <name evidence="3" type="ORF">CEV31_3155</name>
</gene>
<proteinExistence type="inferred from homology"/>
<dbReference type="GO" id="GO:0004222">
    <property type="term" value="F:metalloendopeptidase activity"/>
    <property type="evidence" value="ECO:0007669"/>
    <property type="project" value="InterPro"/>
</dbReference>
<dbReference type="EMBL" id="NNRJ01000051">
    <property type="protein sequence ID" value="OYR15163.1"/>
    <property type="molecule type" value="Genomic_DNA"/>
</dbReference>
<dbReference type="AlphaFoldDB" id="A0A256FJY0"/>
<keyword evidence="1" id="KW-0547">Nucleotide-binding</keyword>
<dbReference type="Gene3D" id="1.20.58.760">
    <property type="entry name" value="Peptidase M41"/>
    <property type="match status" value="1"/>
</dbReference>
<dbReference type="InterPro" id="IPR003959">
    <property type="entry name" value="ATPase_AAA_core"/>
</dbReference>
<dbReference type="InterPro" id="IPR037219">
    <property type="entry name" value="Peptidase_M41-like"/>
</dbReference>
<dbReference type="GO" id="GO:0030163">
    <property type="term" value="P:protein catabolic process"/>
    <property type="evidence" value="ECO:0007669"/>
    <property type="project" value="TreeGrafter"/>
</dbReference>
<evidence type="ECO:0000313" key="3">
    <source>
        <dbReference type="EMBL" id="OYR15163.1"/>
    </source>
</evidence>